<name>A0A6J6EGW2_9ZZZZ</name>
<keyword evidence="1" id="KW-1133">Transmembrane helix</keyword>
<keyword evidence="1" id="KW-0812">Transmembrane</keyword>
<evidence type="ECO:0000256" key="1">
    <source>
        <dbReference type="SAM" id="Phobius"/>
    </source>
</evidence>
<sequence length="389" mass="41668">MAATDPAVNPRDLVIPSTIAALWAISFGVVISALPILLVWTLGASGAGSLGAAVRASFLAWPVSHGVPIAITSVRIDLLPLLTILFPIFILRRAAIRIFRIVPFSWPHFSAIAVPIVLLNSLIGFLLAWLISDDVFAISPFQAVLIMPIITFAATCFAAIKVYGWPKYELPSSIKFGVRVGILNTAILLIFGLGLAVVMLSLNLASALEVAASIADTTSEKLLTWLLTFGYLPIAMIWGYAWLLGPGVATGVDSAASFAFIDQTALPALPWLAALPSTAVTDGWYLLLVPILISVFLVSLMWWSLHNESFRTIFTNVLAGLSVIVITTVLLSLVGGGAIGPGRLAVFGPQWLPMIGGVFITIAPAFGLLLTLEAIRRWFRSRKLRKSDA</sequence>
<reference evidence="2" key="1">
    <citation type="submission" date="2020-05" db="EMBL/GenBank/DDBJ databases">
        <authorList>
            <person name="Chiriac C."/>
            <person name="Salcher M."/>
            <person name="Ghai R."/>
            <person name="Kavagutti S V."/>
        </authorList>
    </citation>
    <scope>NUCLEOTIDE SEQUENCE</scope>
</reference>
<feature type="transmembrane region" description="Helical" evidence="1">
    <location>
        <begin position="351"/>
        <end position="375"/>
    </location>
</feature>
<keyword evidence="1" id="KW-0472">Membrane</keyword>
<feature type="transmembrane region" description="Helical" evidence="1">
    <location>
        <begin position="176"/>
        <end position="202"/>
    </location>
</feature>
<dbReference type="InterPro" id="IPR045931">
    <property type="entry name" value="DUF6350"/>
</dbReference>
<feature type="transmembrane region" description="Helical" evidence="1">
    <location>
        <begin position="20"/>
        <end position="40"/>
    </location>
</feature>
<accession>A0A6J6EGW2</accession>
<feature type="transmembrane region" description="Helical" evidence="1">
    <location>
        <begin position="78"/>
        <end position="96"/>
    </location>
</feature>
<evidence type="ECO:0000313" key="2">
    <source>
        <dbReference type="EMBL" id="CAB4574689.1"/>
    </source>
</evidence>
<dbReference type="Pfam" id="PF19877">
    <property type="entry name" value="DUF6350"/>
    <property type="match status" value="1"/>
</dbReference>
<feature type="transmembrane region" description="Helical" evidence="1">
    <location>
        <begin position="222"/>
        <end position="243"/>
    </location>
</feature>
<feature type="transmembrane region" description="Helical" evidence="1">
    <location>
        <begin position="317"/>
        <end position="339"/>
    </location>
</feature>
<dbReference type="AlphaFoldDB" id="A0A6J6EGW2"/>
<feature type="transmembrane region" description="Helical" evidence="1">
    <location>
        <begin position="284"/>
        <end position="305"/>
    </location>
</feature>
<dbReference type="EMBL" id="CAEZTT010000042">
    <property type="protein sequence ID" value="CAB4574689.1"/>
    <property type="molecule type" value="Genomic_DNA"/>
</dbReference>
<feature type="transmembrane region" description="Helical" evidence="1">
    <location>
        <begin position="143"/>
        <end position="164"/>
    </location>
</feature>
<feature type="transmembrane region" description="Helical" evidence="1">
    <location>
        <begin position="255"/>
        <end position="272"/>
    </location>
</feature>
<organism evidence="2">
    <name type="scientific">freshwater metagenome</name>
    <dbReference type="NCBI Taxonomy" id="449393"/>
    <lineage>
        <taxon>unclassified sequences</taxon>
        <taxon>metagenomes</taxon>
        <taxon>ecological metagenomes</taxon>
    </lineage>
</organism>
<feature type="transmembrane region" description="Helical" evidence="1">
    <location>
        <begin position="108"/>
        <end position="131"/>
    </location>
</feature>
<proteinExistence type="predicted"/>
<protein>
    <submittedName>
        <fullName evidence="2">Unannotated protein</fullName>
    </submittedName>
</protein>
<gene>
    <name evidence="2" type="ORF">UFOPK1726_00497</name>
</gene>